<dbReference type="EMBL" id="SBLB01000001">
    <property type="protein sequence ID" value="RYC71455.1"/>
    <property type="molecule type" value="Genomic_DNA"/>
</dbReference>
<reference evidence="2 3" key="1">
    <citation type="submission" date="2019-01" db="EMBL/GenBank/DDBJ databases">
        <title>Spirosoma flava sp. nov., a propanil-degrading bacterium isolated from herbicide-contaminated soil.</title>
        <authorList>
            <person name="Zhang L."/>
            <person name="Jiang J.-D."/>
        </authorList>
    </citation>
    <scope>NUCLEOTIDE SEQUENCE [LARGE SCALE GENOMIC DNA]</scope>
    <source>
        <strain evidence="2 3">TY50</strain>
    </source>
</reference>
<dbReference type="AlphaFoldDB" id="A0A4Q2UUD6"/>
<sequence length="153" mass="17502">MIQIRPWQVADTEPLLAVFRKNVPVAFGESEVAEYADFLTTYQEPYVVAEHEGRVVGACGHSIRLHEQKAHIVWIFADPALKGLGIGTALMRYNLLAIRQYPEVTELICRTSQVAYAFFERFGFQLQYTQPDYWVPGLDLYYMTVKPDGLRGL</sequence>
<comment type="caution">
    <text evidence="2">The sequence shown here is derived from an EMBL/GenBank/DDBJ whole genome shotgun (WGS) entry which is preliminary data.</text>
</comment>
<dbReference type="Gene3D" id="3.40.630.30">
    <property type="match status" value="1"/>
</dbReference>
<name>A0A4Q2UUD6_9BACT</name>
<proteinExistence type="predicted"/>
<dbReference type="RefSeq" id="WP_129600301.1">
    <property type="nucleotide sequence ID" value="NZ_SBLB01000001.1"/>
</dbReference>
<dbReference type="InterPro" id="IPR016181">
    <property type="entry name" value="Acyl_CoA_acyltransferase"/>
</dbReference>
<evidence type="ECO:0000259" key="1">
    <source>
        <dbReference type="PROSITE" id="PS51186"/>
    </source>
</evidence>
<dbReference type="Pfam" id="PF00583">
    <property type="entry name" value="Acetyltransf_1"/>
    <property type="match status" value="1"/>
</dbReference>
<keyword evidence="2" id="KW-0808">Transferase</keyword>
<dbReference type="GO" id="GO:0016747">
    <property type="term" value="F:acyltransferase activity, transferring groups other than amino-acyl groups"/>
    <property type="evidence" value="ECO:0007669"/>
    <property type="project" value="InterPro"/>
</dbReference>
<organism evidence="2 3">
    <name type="scientific">Spirosoma sordidisoli</name>
    <dbReference type="NCBI Taxonomy" id="2502893"/>
    <lineage>
        <taxon>Bacteria</taxon>
        <taxon>Pseudomonadati</taxon>
        <taxon>Bacteroidota</taxon>
        <taxon>Cytophagia</taxon>
        <taxon>Cytophagales</taxon>
        <taxon>Cytophagaceae</taxon>
        <taxon>Spirosoma</taxon>
    </lineage>
</organism>
<dbReference type="Proteomes" id="UP000290407">
    <property type="component" value="Unassembled WGS sequence"/>
</dbReference>
<dbReference type="CDD" id="cd04301">
    <property type="entry name" value="NAT_SF"/>
    <property type="match status" value="1"/>
</dbReference>
<dbReference type="PROSITE" id="PS51186">
    <property type="entry name" value="GNAT"/>
    <property type="match status" value="1"/>
</dbReference>
<dbReference type="SUPFAM" id="SSF55729">
    <property type="entry name" value="Acyl-CoA N-acyltransferases (Nat)"/>
    <property type="match status" value="1"/>
</dbReference>
<gene>
    <name evidence="2" type="ORF">EQG79_04750</name>
</gene>
<protein>
    <submittedName>
        <fullName evidence="2">GNAT family N-acetyltransferase</fullName>
    </submittedName>
</protein>
<evidence type="ECO:0000313" key="3">
    <source>
        <dbReference type="Proteomes" id="UP000290407"/>
    </source>
</evidence>
<evidence type="ECO:0000313" key="2">
    <source>
        <dbReference type="EMBL" id="RYC71455.1"/>
    </source>
</evidence>
<feature type="domain" description="N-acetyltransferase" evidence="1">
    <location>
        <begin position="2"/>
        <end position="148"/>
    </location>
</feature>
<keyword evidence="3" id="KW-1185">Reference proteome</keyword>
<accession>A0A4Q2UUD6</accession>
<dbReference type="InterPro" id="IPR000182">
    <property type="entry name" value="GNAT_dom"/>
</dbReference>